<evidence type="ECO:0000313" key="2">
    <source>
        <dbReference type="EMBL" id="GAA3550600.1"/>
    </source>
</evidence>
<organism evidence="2 3">
    <name type="scientific">Nonomuraea rosea</name>
    <dbReference type="NCBI Taxonomy" id="638574"/>
    <lineage>
        <taxon>Bacteria</taxon>
        <taxon>Bacillati</taxon>
        <taxon>Actinomycetota</taxon>
        <taxon>Actinomycetes</taxon>
        <taxon>Streptosporangiales</taxon>
        <taxon>Streptosporangiaceae</taxon>
        <taxon>Nonomuraea</taxon>
    </lineage>
</organism>
<reference evidence="3" key="1">
    <citation type="journal article" date="2019" name="Int. J. Syst. Evol. Microbiol.">
        <title>The Global Catalogue of Microorganisms (GCM) 10K type strain sequencing project: providing services to taxonomists for standard genome sequencing and annotation.</title>
        <authorList>
            <consortium name="The Broad Institute Genomics Platform"/>
            <consortium name="The Broad Institute Genome Sequencing Center for Infectious Disease"/>
            <person name="Wu L."/>
            <person name="Ma J."/>
        </authorList>
    </citation>
    <scope>NUCLEOTIDE SEQUENCE [LARGE SCALE GENOMIC DNA]</scope>
    <source>
        <strain evidence="3">JCM 17326</strain>
    </source>
</reference>
<feature type="region of interest" description="Disordered" evidence="1">
    <location>
        <begin position="160"/>
        <end position="184"/>
    </location>
</feature>
<name>A0ABP6WGM9_9ACTN</name>
<accession>A0ABP6WGM9</accession>
<dbReference type="RefSeq" id="WP_345562696.1">
    <property type="nucleotide sequence ID" value="NZ_BAABDQ010000006.1"/>
</dbReference>
<gene>
    <name evidence="2" type="ORF">GCM10022419_033570</name>
</gene>
<evidence type="ECO:0000256" key="1">
    <source>
        <dbReference type="SAM" id="MobiDB-lite"/>
    </source>
</evidence>
<dbReference type="Pfam" id="PF07799">
    <property type="entry name" value="DUF1643"/>
    <property type="match status" value="1"/>
</dbReference>
<proteinExistence type="predicted"/>
<dbReference type="Proteomes" id="UP001500630">
    <property type="component" value="Unassembled WGS sequence"/>
</dbReference>
<protein>
    <submittedName>
        <fullName evidence="2">DUF1643 domain-containing protein</fullName>
    </submittedName>
</protein>
<keyword evidence="3" id="KW-1185">Reference proteome</keyword>
<dbReference type="EMBL" id="BAABDQ010000006">
    <property type="protein sequence ID" value="GAA3550600.1"/>
    <property type="molecule type" value="Genomic_DNA"/>
</dbReference>
<sequence>MTERSDTLFGLPLSGAVIDGPYRYTLWRTWTLRPEPALCAWVMLNPSTADAAQDDPTIRRCVAYARSWGYDGIVVRNLFALRATDPAGLATAAEPVGPGNDEWLSGRWDGVRRVVVAWGTGRWPRLHNRCERVAALLEPLDPLCLRAGRDGQPVHPLYQPADLLPSPWRPPQRIQGPLRARIDH</sequence>
<dbReference type="InterPro" id="IPR012441">
    <property type="entry name" value="DUF1643"/>
</dbReference>
<comment type="caution">
    <text evidence="2">The sequence shown here is derived from an EMBL/GenBank/DDBJ whole genome shotgun (WGS) entry which is preliminary data.</text>
</comment>
<evidence type="ECO:0000313" key="3">
    <source>
        <dbReference type="Proteomes" id="UP001500630"/>
    </source>
</evidence>